<evidence type="ECO:0000256" key="1">
    <source>
        <dbReference type="ARBA" id="ARBA00022468"/>
    </source>
</evidence>
<dbReference type="PANTHER" id="PTHR24113">
    <property type="entry name" value="RAN GTPASE-ACTIVATING PROTEIN 1"/>
    <property type="match status" value="1"/>
</dbReference>
<keyword evidence="1" id="KW-0343">GTPase activation</keyword>
<dbReference type="Proteomes" id="UP001285352">
    <property type="component" value="Unassembled WGS sequence"/>
</dbReference>
<evidence type="ECO:0000256" key="3">
    <source>
        <dbReference type="ARBA" id="ARBA00022737"/>
    </source>
</evidence>
<protein>
    <submittedName>
        <fullName evidence="4">Uncharacterized protein</fullName>
    </submittedName>
</protein>
<dbReference type="Gene3D" id="3.80.10.10">
    <property type="entry name" value="Ribonuclease Inhibitor"/>
    <property type="match status" value="2"/>
</dbReference>
<dbReference type="RefSeq" id="WP_319980968.1">
    <property type="nucleotide sequence ID" value="NZ_JAXAVU010000017.1"/>
</dbReference>
<evidence type="ECO:0000313" key="5">
    <source>
        <dbReference type="Proteomes" id="UP001285352"/>
    </source>
</evidence>
<keyword evidence="3" id="KW-0677">Repeat</keyword>
<reference evidence="4 5" key="1">
    <citation type="submission" date="2023-11" db="EMBL/GenBank/DDBJ databases">
        <title>Lentzea sokolovensis, sp. nov., Lentzea kristufkii, sp. nov., and Lentzea miocenensis, sp. nov., rare actinobacteria from Sokolov Coal Basin, Miocene lacustrine sediment, Czech Republic.</title>
        <authorList>
            <person name="Lara A."/>
            <person name="Kotroba L."/>
            <person name="Nouioui I."/>
            <person name="Neumann-Schaal M."/>
            <person name="Mast Y."/>
            <person name="Chronakova A."/>
        </authorList>
    </citation>
    <scope>NUCLEOTIDE SEQUENCE [LARGE SCALE GENOMIC DNA]</scope>
    <source>
        <strain evidence="4 5">BCCO 10_0061</strain>
    </source>
</reference>
<comment type="caution">
    <text evidence="4">The sequence shown here is derived from an EMBL/GenBank/DDBJ whole genome shotgun (WGS) entry which is preliminary data.</text>
</comment>
<keyword evidence="2" id="KW-0433">Leucine-rich repeat</keyword>
<reference evidence="4 5" key="2">
    <citation type="submission" date="2023-11" db="EMBL/GenBank/DDBJ databases">
        <authorList>
            <person name="Lara A.C."/>
            <person name="Chronakova A."/>
        </authorList>
    </citation>
    <scope>NUCLEOTIDE SEQUENCE [LARGE SCALE GENOMIC DNA]</scope>
    <source>
        <strain evidence="4 5">BCCO 10_0061</strain>
    </source>
</reference>
<proteinExistence type="predicted"/>
<evidence type="ECO:0000256" key="2">
    <source>
        <dbReference type="ARBA" id="ARBA00022614"/>
    </source>
</evidence>
<accession>A0ABU4VBY1</accession>
<sequence>MNEEIARALRGTPSPLAFRALCAAVTRSGEDLLERCEERLASWPDETRQAPYSWIAALNSGFATPVWPLVRSLDLRSARDGMRDLVLPDPRVRPEVRAVTDLRLAWYDHDQVAALAETADHWEHLRSVEFAGLSESDGEVIDRVAASEMVTRLESLTTVRVSEDLWHFKIPPLRIDRPTRLRHAALLAPDLIHLLRNGLAPDLKSAVVLVESADDARDLAGCEGISALNHLEIGFRCGKDGKQPLWAQYFGNVIEADDVACEEFFSRAMLTNLRSLTVHGTTMGMGREGLGARGVAAIVAGGVLGQLTELTLAALPVGDDTIAGVLDAIDATIIEKMVLTNLVATDRTAGAFAAEYLRLRHLDLGGNHLGPDGVRTLFAAQMPVLEHLDLSGSAGGSPHYSRSDVQPIGDEGARAVAESKGLKSLNLSATGLTAAGLTAVLELPLESLAVSANPLGALPSVPDAPAWRTLRTLNLDDCALGDLASLPPEAPLLESISFSHNNIDSGGARVLAGWAVLPQLWDLGLHDNVIGDDGLTGLARSRAAQRILELDLEQDVWTAHHRRDSVPLPAEVVARESFPNLDSLYLGVIDAYHGARYSCGFPAERHEELIRTGRRELAAFLTHVQPFEYLPDEDQDPDPPTEDFRAERTAKYAKDFADAQEFAARMMSDDIGWPP</sequence>
<gene>
    <name evidence="4" type="ORF">SK854_43155</name>
</gene>
<dbReference type="InterPro" id="IPR032675">
    <property type="entry name" value="LRR_dom_sf"/>
</dbReference>
<dbReference type="PANTHER" id="PTHR24113:SF12">
    <property type="entry name" value="RAN GTPASE-ACTIVATING PROTEIN 1"/>
    <property type="match status" value="1"/>
</dbReference>
<dbReference type="InterPro" id="IPR001611">
    <property type="entry name" value="Leu-rich_rpt"/>
</dbReference>
<dbReference type="EMBL" id="JAXAVU010000017">
    <property type="protein sequence ID" value="MDX8148980.1"/>
    <property type="molecule type" value="Genomic_DNA"/>
</dbReference>
<dbReference type="Pfam" id="PF13516">
    <property type="entry name" value="LRR_6"/>
    <property type="match status" value="2"/>
</dbReference>
<dbReference type="InterPro" id="IPR027038">
    <property type="entry name" value="RanGap"/>
</dbReference>
<keyword evidence="5" id="KW-1185">Reference proteome</keyword>
<evidence type="ECO:0000313" key="4">
    <source>
        <dbReference type="EMBL" id="MDX8148980.1"/>
    </source>
</evidence>
<name>A0ABU4VBY1_9PSEU</name>
<organism evidence="4 5">
    <name type="scientific">Lentzea sokolovensis</name>
    <dbReference type="NCBI Taxonomy" id="3095429"/>
    <lineage>
        <taxon>Bacteria</taxon>
        <taxon>Bacillati</taxon>
        <taxon>Actinomycetota</taxon>
        <taxon>Actinomycetes</taxon>
        <taxon>Pseudonocardiales</taxon>
        <taxon>Pseudonocardiaceae</taxon>
        <taxon>Lentzea</taxon>
    </lineage>
</organism>
<dbReference type="SUPFAM" id="SSF52047">
    <property type="entry name" value="RNI-like"/>
    <property type="match status" value="1"/>
</dbReference>